<protein>
    <recommendedName>
        <fullName evidence="11">Copper acquisition factor BIM1-like domain-containing protein</fullName>
    </recommendedName>
</protein>
<dbReference type="PANTHER" id="PTHR34992:SF5">
    <property type="entry name" value="ANCHORED PROTEIN, PUTATIVE (AFU_ORTHOLOGUE AFUA_6G02800)-RELATED"/>
    <property type="match status" value="1"/>
</dbReference>
<reference evidence="12" key="1">
    <citation type="journal article" date="2022" name="G3 (Bethesda)">
        <title>High quality genome of the basidiomycete yeast Dioszegia hungarica PDD-24b-2 isolated from cloud water.</title>
        <authorList>
            <person name="Jarrige D."/>
            <person name="Haridas S."/>
            <person name="Bleykasten-Grosshans C."/>
            <person name="Joly M."/>
            <person name="Nadalig T."/>
            <person name="Sancelme M."/>
            <person name="Vuilleumier S."/>
            <person name="Grigoriev I.V."/>
            <person name="Amato P."/>
            <person name="Bringel F."/>
        </authorList>
    </citation>
    <scope>NUCLEOTIDE SEQUENCE</scope>
    <source>
        <strain evidence="12">PDD-24b-2</strain>
    </source>
</reference>
<evidence type="ECO:0000256" key="8">
    <source>
        <dbReference type="SAM" id="MobiDB-lite"/>
    </source>
</evidence>
<feature type="region of interest" description="Disordered" evidence="8">
    <location>
        <begin position="247"/>
        <end position="267"/>
    </location>
</feature>
<dbReference type="AlphaFoldDB" id="A0AA38H2V9"/>
<gene>
    <name evidence="12" type="ORF">MKK02DRAFT_40307</name>
</gene>
<evidence type="ECO:0000313" key="12">
    <source>
        <dbReference type="EMBL" id="KAI9632932.1"/>
    </source>
</evidence>
<keyword evidence="5 9" id="KW-0472">Membrane</keyword>
<dbReference type="PANTHER" id="PTHR34992">
    <property type="entry name" value="HYPHAL ANASTAMOSIS-7 PROTEIN"/>
    <property type="match status" value="1"/>
</dbReference>
<evidence type="ECO:0000256" key="7">
    <source>
        <dbReference type="ARBA" id="ARBA00023288"/>
    </source>
</evidence>
<keyword evidence="13" id="KW-1185">Reference proteome</keyword>
<accession>A0AA38H2V9</accession>
<dbReference type="Pfam" id="PF20238">
    <property type="entry name" value="BIM1-like_dom"/>
    <property type="match status" value="1"/>
</dbReference>
<evidence type="ECO:0000259" key="11">
    <source>
        <dbReference type="Pfam" id="PF20238"/>
    </source>
</evidence>
<feature type="signal peptide" evidence="10">
    <location>
        <begin position="1"/>
        <end position="17"/>
    </location>
</feature>
<evidence type="ECO:0000256" key="10">
    <source>
        <dbReference type="SAM" id="SignalP"/>
    </source>
</evidence>
<comment type="subcellular location">
    <subcellularLocation>
        <location evidence="1">Cell membrane</location>
        <topology evidence="1">Lipid-anchor</topology>
        <topology evidence="1">GPI-anchor</topology>
    </subcellularLocation>
</comment>
<name>A0AA38H2V9_9TREE</name>
<proteinExistence type="predicted"/>
<evidence type="ECO:0000256" key="1">
    <source>
        <dbReference type="ARBA" id="ARBA00004609"/>
    </source>
</evidence>
<comment type="caution">
    <text evidence="12">The sequence shown here is derived from an EMBL/GenBank/DDBJ whole genome shotgun (WGS) entry which is preliminary data.</text>
</comment>
<keyword evidence="9" id="KW-0812">Transmembrane</keyword>
<evidence type="ECO:0000256" key="4">
    <source>
        <dbReference type="ARBA" id="ARBA00022729"/>
    </source>
</evidence>
<feature type="transmembrane region" description="Helical" evidence="9">
    <location>
        <begin position="213"/>
        <end position="238"/>
    </location>
</feature>
<dbReference type="InterPro" id="IPR046530">
    <property type="entry name" value="BIM1-like_dom"/>
</dbReference>
<feature type="compositionally biased region" description="Basic and acidic residues" evidence="8">
    <location>
        <begin position="249"/>
        <end position="261"/>
    </location>
</feature>
<evidence type="ECO:0000256" key="9">
    <source>
        <dbReference type="SAM" id="Phobius"/>
    </source>
</evidence>
<keyword evidence="4 10" id="KW-0732">Signal</keyword>
<dbReference type="GO" id="GO:0098552">
    <property type="term" value="C:side of membrane"/>
    <property type="evidence" value="ECO:0007669"/>
    <property type="project" value="UniProtKB-KW"/>
</dbReference>
<dbReference type="InterPro" id="IPR046936">
    <property type="entry name" value="BIM1-like"/>
</dbReference>
<keyword evidence="3" id="KW-0336">GPI-anchor</keyword>
<keyword evidence="2" id="KW-1003">Cell membrane</keyword>
<keyword evidence="7" id="KW-0449">Lipoprotein</keyword>
<evidence type="ECO:0000256" key="6">
    <source>
        <dbReference type="ARBA" id="ARBA00023180"/>
    </source>
</evidence>
<feature type="domain" description="Copper acquisition factor BIM1-like" evidence="11">
    <location>
        <begin position="25"/>
        <end position="166"/>
    </location>
</feature>
<keyword evidence="6" id="KW-0325">Glycoprotein</keyword>
<evidence type="ECO:0000256" key="5">
    <source>
        <dbReference type="ARBA" id="ARBA00023136"/>
    </source>
</evidence>
<dbReference type="Proteomes" id="UP001164286">
    <property type="component" value="Unassembled WGS sequence"/>
</dbReference>
<evidence type="ECO:0000256" key="3">
    <source>
        <dbReference type="ARBA" id="ARBA00022622"/>
    </source>
</evidence>
<organism evidence="12 13">
    <name type="scientific">Dioszegia hungarica</name>
    <dbReference type="NCBI Taxonomy" id="4972"/>
    <lineage>
        <taxon>Eukaryota</taxon>
        <taxon>Fungi</taxon>
        <taxon>Dikarya</taxon>
        <taxon>Basidiomycota</taxon>
        <taxon>Agaricomycotina</taxon>
        <taxon>Tremellomycetes</taxon>
        <taxon>Tremellales</taxon>
        <taxon>Bulleribasidiaceae</taxon>
        <taxon>Dioszegia</taxon>
    </lineage>
</organism>
<keyword evidence="9" id="KW-1133">Transmembrane helix</keyword>
<sequence length="267" mass="27085">MLFAIGLVVLAVPFVLAQSGGFTQAVSKLSYPPSRGSDPLVSSIGPCQAYALGGRVPYPLSGGRISWSNIRDLKAVQIAYSTSSDPSAQSDFIGVGQNLSISYVGTQCVAGPDFAGLGMKVGDEVTVQLGWQAGPRSSPGFECADLTLVSNDEYAAGNWTVPCTNTILTTQIRGGANPQLAALKEAEAASNSNSNSTSTSGGGSGLTVTEAGVVGAMVSLVTVLLALGVLALAGVVGFGKRAKRARAGAGRDHVVRDDMTEKSVGSA</sequence>
<evidence type="ECO:0000313" key="13">
    <source>
        <dbReference type="Proteomes" id="UP001164286"/>
    </source>
</evidence>
<dbReference type="GO" id="GO:0005886">
    <property type="term" value="C:plasma membrane"/>
    <property type="evidence" value="ECO:0007669"/>
    <property type="project" value="UniProtKB-SubCell"/>
</dbReference>
<dbReference type="EMBL" id="JAKWFO010000013">
    <property type="protein sequence ID" value="KAI9632932.1"/>
    <property type="molecule type" value="Genomic_DNA"/>
</dbReference>
<evidence type="ECO:0000256" key="2">
    <source>
        <dbReference type="ARBA" id="ARBA00022475"/>
    </source>
</evidence>
<dbReference type="RefSeq" id="XP_052942709.1">
    <property type="nucleotide sequence ID" value="XM_053091044.1"/>
</dbReference>
<dbReference type="GeneID" id="77730249"/>
<feature type="chain" id="PRO_5041411464" description="Copper acquisition factor BIM1-like domain-containing protein" evidence="10">
    <location>
        <begin position="18"/>
        <end position="267"/>
    </location>
</feature>